<sequence>MNMVGISQRAFSRLKVGQVVSISRKITQNDIDTFTKLSGDTNPIHSSGGKETALVHGAFLNALVSAVIGTKLPGPGTIVVQQTLNFPNKCYADESVTVKVKLADLRKIITVDFSCEVEEQNKVVLHGQAKLIHK</sequence>
<keyword evidence="3" id="KW-1185">Reference proteome</keyword>
<protein>
    <recommendedName>
        <fullName evidence="1">MaoC-like domain-containing protein</fullName>
    </recommendedName>
</protein>
<dbReference type="OrthoDB" id="201709at2759"/>
<dbReference type="InterPro" id="IPR029069">
    <property type="entry name" value="HotDog_dom_sf"/>
</dbReference>
<gene>
    <name evidence="2" type="ORF">ACAOBT_LOCUS23559</name>
</gene>
<reference evidence="2" key="1">
    <citation type="submission" date="2022-03" db="EMBL/GenBank/DDBJ databases">
        <authorList>
            <person name="Sayadi A."/>
        </authorList>
    </citation>
    <scope>NUCLEOTIDE SEQUENCE</scope>
</reference>
<dbReference type="Proteomes" id="UP001152888">
    <property type="component" value="Unassembled WGS sequence"/>
</dbReference>
<name>A0A9P0LLV5_ACAOB</name>
<dbReference type="GO" id="GO:0018812">
    <property type="term" value="F:3-hydroxyacyl-CoA dehydratase activity"/>
    <property type="evidence" value="ECO:0007669"/>
    <property type="project" value="UniProtKB-ARBA"/>
</dbReference>
<dbReference type="PANTHER" id="PTHR43437">
    <property type="entry name" value="HYDROXYACYL-THIOESTER DEHYDRATASE TYPE 2, MITOCHONDRIAL-RELATED"/>
    <property type="match status" value="1"/>
</dbReference>
<dbReference type="GO" id="GO:0019171">
    <property type="term" value="F:(3R)-hydroxyacyl-[acyl-carrier-protein] dehydratase activity"/>
    <property type="evidence" value="ECO:0007669"/>
    <property type="project" value="TreeGrafter"/>
</dbReference>
<evidence type="ECO:0000313" key="3">
    <source>
        <dbReference type="Proteomes" id="UP001152888"/>
    </source>
</evidence>
<dbReference type="GO" id="GO:0006633">
    <property type="term" value="P:fatty acid biosynthetic process"/>
    <property type="evidence" value="ECO:0007669"/>
    <property type="project" value="TreeGrafter"/>
</dbReference>
<comment type="caution">
    <text evidence="2">The sequence shown here is derived from an EMBL/GenBank/DDBJ whole genome shotgun (WGS) entry which is preliminary data.</text>
</comment>
<evidence type="ECO:0000259" key="1">
    <source>
        <dbReference type="Pfam" id="PF01575"/>
    </source>
</evidence>
<dbReference type="InterPro" id="IPR050965">
    <property type="entry name" value="UPF0336/Enoyl-CoA_hydratase"/>
</dbReference>
<organism evidence="2 3">
    <name type="scientific">Acanthoscelides obtectus</name>
    <name type="common">Bean weevil</name>
    <name type="synonym">Bruchus obtectus</name>
    <dbReference type="NCBI Taxonomy" id="200917"/>
    <lineage>
        <taxon>Eukaryota</taxon>
        <taxon>Metazoa</taxon>
        <taxon>Ecdysozoa</taxon>
        <taxon>Arthropoda</taxon>
        <taxon>Hexapoda</taxon>
        <taxon>Insecta</taxon>
        <taxon>Pterygota</taxon>
        <taxon>Neoptera</taxon>
        <taxon>Endopterygota</taxon>
        <taxon>Coleoptera</taxon>
        <taxon>Polyphaga</taxon>
        <taxon>Cucujiformia</taxon>
        <taxon>Chrysomeloidea</taxon>
        <taxon>Chrysomelidae</taxon>
        <taxon>Bruchinae</taxon>
        <taxon>Bruchini</taxon>
        <taxon>Acanthoscelides</taxon>
    </lineage>
</organism>
<dbReference type="InterPro" id="IPR002539">
    <property type="entry name" value="MaoC-like_dom"/>
</dbReference>
<dbReference type="CDD" id="cd03449">
    <property type="entry name" value="R_hydratase"/>
    <property type="match status" value="1"/>
</dbReference>
<dbReference type="Pfam" id="PF01575">
    <property type="entry name" value="MaoC_dehydratas"/>
    <property type="match status" value="1"/>
</dbReference>
<dbReference type="AlphaFoldDB" id="A0A9P0LLV5"/>
<feature type="domain" description="MaoC-like" evidence="1">
    <location>
        <begin position="22"/>
        <end position="107"/>
    </location>
</feature>
<proteinExistence type="predicted"/>
<dbReference type="PANTHER" id="PTHR43437:SF3">
    <property type="entry name" value="HYDROXYACYL-THIOESTER DEHYDRATASE TYPE 2, MITOCHONDRIAL"/>
    <property type="match status" value="1"/>
</dbReference>
<dbReference type="EMBL" id="CAKOFQ010007279">
    <property type="protein sequence ID" value="CAH1997146.1"/>
    <property type="molecule type" value="Genomic_DNA"/>
</dbReference>
<dbReference type="SUPFAM" id="SSF54637">
    <property type="entry name" value="Thioesterase/thiol ester dehydrase-isomerase"/>
    <property type="match status" value="1"/>
</dbReference>
<evidence type="ECO:0000313" key="2">
    <source>
        <dbReference type="EMBL" id="CAH1997146.1"/>
    </source>
</evidence>
<dbReference type="Gene3D" id="3.10.129.10">
    <property type="entry name" value="Hotdog Thioesterase"/>
    <property type="match status" value="1"/>
</dbReference>
<dbReference type="GO" id="GO:0005739">
    <property type="term" value="C:mitochondrion"/>
    <property type="evidence" value="ECO:0007669"/>
    <property type="project" value="TreeGrafter"/>
</dbReference>
<accession>A0A9P0LLV5</accession>